<keyword evidence="4" id="KW-1185">Reference proteome</keyword>
<dbReference type="EMBL" id="JRLX01000002">
    <property type="protein sequence ID" value="KGO88050.1"/>
    <property type="molecule type" value="Genomic_DNA"/>
</dbReference>
<proteinExistence type="predicted"/>
<keyword evidence="1" id="KW-0812">Transmembrane</keyword>
<keyword evidence="2" id="KW-0732">Signal</keyword>
<keyword evidence="1" id="KW-0472">Membrane</keyword>
<accession>A0A0A2MI95</accession>
<evidence type="ECO:0000256" key="1">
    <source>
        <dbReference type="SAM" id="Phobius"/>
    </source>
</evidence>
<reference evidence="3 4" key="1">
    <citation type="submission" date="2013-09" db="EMBL/GenBank/DDBJ databases">
        <authorList>
            <person name="Zeng Z."/>
            <person name="Chen C."/>
        </authorList>
    </citation>
    <scope>NUCLEOTIDE SEQUENCE [LARGE SCALE GENOMIC DNA]</scope>
    <source>
        <strain evidence="3 4">WB 3.3-2</strain>
    </source>
</reference>
<protein>
    <submittedName>
        <fullName evidence="3">Membrane protein</fullName>
    </submittedName>
</protein>
<sequence>MKYFALSAFLLLFTAPGNAQCAMCRAALETSDAGIKPEAVNDGIVYLMIFPYLLVALVGYAIYRQRKKMRQKTQEAAGN</sequence>
<evidence type="ECO:0000313" key="4">
    <source>
        <dbReference type="Proteomes" id="UP000030152"/>
    </source>
</evidence>
<feature type="chain" id="PRO_5001992226" evidence="2">
    <location>
        <begin position="22"/>
        <end position="79"/>
    </location>
</feature>
<evidence type="ECO:0000256" key="2">
    <source>
        <dbReference type="SAM" id="SignalP"/>
    </source>
</evidence>
<dbReference type="STRING" id="1121895.GCA_000378485_01169"/>
<dbReference type="AlphaFoldDB" id="A0A0A2MI95"/>
<keyword evidence="1" id="KW-1133">Transmembrane helix</keyword>
<organism evidence="3 4">
    <name type="scientific">Flavobacterium rivuli WB 3.3-2 = DSM 21788</name>
    <dbReference type="NCBI Taxonomy" id="1121895"/>
    <lineage>
        <taxon>Bacteria</taxon>
        <taxon>Pseudomonadati</taxon>
        <taxon>Bacteroidota</taxon>
        <taxon>Flavobacteriia</taxon>
        <taxon>Flavobacteriales</taxon>
        <taxon>Flavobacteriaceae</taxon>
        <taxon>Flavobacterium</taxon>
    </lineage>
</organism>
<feature type="signal peptide" evidence="2">
    <location>
        <begin position="1"/>
        <end position="21"/>
    </location>
</feature>
<gene>
    <name evidence="3" type="ORF">Q765_03035</name>
</gene>
<dbReference type="eggNOG" id="ENOG5032YGK">
    <property type="taxonomic scope" value="Bacteria"/>
</dbReference>
<comment type="caution">
    <text evidence="3">The sequence shown here is derived from an EMBL/GenBank/DDBJ whole genome shotgun (WGS) entry which is preliminary data.</text>
</comment>
<name>A0A0A2MI95_9FLAO</name>
<dbReference type="Proteomes" id="UP000030152">
    <property type="component" value="Unassembled WGS sequence"/>
</dbReference>
<dbReference type="OrthoDB" id="678747at2"/>
<feature type="transmembrane region" description="Helical" evidence="1">
    <location>
        <begin position="43"/>
        <end position="63"/>
    </location>
</feature>
<evidence type="ECO:0000313" key="3">
    <source>
        <dbReference type="EMBL" id="KGO88050.1"/>
    </source>
</evidence>